<dbReference type="PANTHER" id="PTHR46333:SF2">
    <property type="entry name" value="CYTOKINESIS PROTEIN 3"/>
    <property type="match status" value="1"/>
</dbReference>
<reference evidence="1" key="2">
    <citation type="submission" date="2020-11" db="EMBL/GenBank/DDBJ databases">
        <authorList>
            <person name="McCartney M.A."/>
            <person name="Auch B."/>
            <person name="Kono T."/>
            <person name="Mallez S."/>
            <person name="Becker A."/>
            <person name="Gohl D.M."/>
            <person name="Silverstein K.A.T."/>
            <person name="Koren S."/>
            <person name="Bechman K.B."/>
            <person name="Herman A."/>
            <person name="Abrahante J.E."/>
            <person name="Garbe J."/>
        </authorList>
    </citation>
    <scope>NUCLEOTIDE SEQUENCE</scope>
    <source>
        <strain evidence="1">Duluth1</strain>
        <tissue evidence="1">Whole animal</tissue>
    </source>
</reference>
<dbReference type="EMBL" id="JAIWYP010000010">
    <property type="protein sequence ID" value="KAH3755436.1"/>
    <property type="molecule type" value="Genomic_DNA"/>
</dbReference>
<sequence>MSDSHNAHAWNSVYIDNDWFLVDVTWGAGFVKSKERKYVPRFTNAYFLTDPEVLITEHFISRSNYMNTTKAIQSGNCWRSLCPNWSSVLL</sequence>
<accession>A0A9D4DU21</accession>
<dbReference type="InterPro" id="IPR038765">
    <property type="entry name" value="Papain-like_cys_pep_sf"/>
</dbReference>
<reference evidence="1" key="1">
    <citation type="journal article" date="2019" name="bioRxiv">
        <title>The Genome of the Zebra Mussel, Dreissena polymorpha: A Resource for Invasive Species Research.</title>
        <authorList>
            <person name="McCartney M.A."/>
            <person name="Auch B."/>
            <person name="Kono T."/>
            <person name="Mallez S."/>
            <person name="Zhang Y."/>
            <person name="Obille A."/>
            <person name="Becker A."/>
            <person name="Abrahante J.E."/>
            <person name="Garbe J."/>
            <person name="Badalamenti J.P."/>
            <person name="Herman A."/>
            <person name="Mangelson H."/>
            <person name="Liachko I."/>
            <person name="Sullivan S."/>
            <person name="Sone E.D."/>
            <person name="Koren S."/>
            <person name="Silverstein K.A.T."/>
            <person name="Beckman K.B."/>
            <person name="Gohl D.M."/>
        </authorList>
    </citation>
    <scope>NUCLEOTIDE SEQUENCE</scope>
    <source>
        <strain evidence="1">Duluth1</strain>
        <tissue evidence="1">Whole animal</tissue>
    </source>
</reference>
<evidence type="ECO:0000313" key="1">
    <source>
        <dbReference type="EMBL" id="KAH3755436.1"/>
    </source>
</evidence>
<keyword evidence="2" id="KW-1185">Reference proteome</keyword>
<organism evidence="1 2">
    <name type="scientific">Dreissena polymorpha</name>
    <name type="common">Zebra mussel</name>
    <name type="synonym">Mytilus polymorpha</name>
    <dbReference type="NCBI Taxonomy" id="45954"/>
    <lineage>
        <taxon>Eukaryota</taxon>
        <taxon>Metazoa</taxon>
        <taxon>Spiralia</taxon>
        <taxon>Lophotrochozoa</taxon>
        <taxon>Mollusca</taxon>
        <taxon>Bivalvia</taxon>
        <taxon>Autobranchia</taxon>
        <taxon>Heteroconchia</taxon>
        <taxon>Euheterodonta</taxon>
        <taxon>Imparidentia</taxon>
        <taxon>Neoheterodontei</taxon>
        <taxon>Myida</taxon>
        <taxon>Dreissenoidea</taxon>
        <taxon>Dreissenidae</taxon>
        <taxon>Dreissena</taxon>
    </lineage>
</organism>
<dbReference type="AlphaFoldDB" id="A0A9D4DU21"/>
<dbReference type="PANTHER" id="PTHR46333">
    <property type="entry name" value="CYTOKINESIS PROTEIN 3"/>
    <property type="match status" value="1"/>
</dbReference>
<protein>
    <recommendedName>
        <fullName evidence="3">Transglutaminase-like domain-containing protein</fullName>
    </recommendedName>
</protein>
<gene>
    <name evidence="1" type="ORF">DPMN_190132</name>
</gene>
<comment type="caution">
    <text evidence="1">The sequence shown here is derived from an EMBL/GenBank/DDBJ whole genome shotgun (WGS) entry which is preliminary data.</text>
</comment>
<dbReference type="InterPro" id="IPR052557">
    <property type="entry name" value="CAP/Cytokinesis_protein"/>
</dbReference>
<dbReference type="SUPFAM" id="SSF54001">
    <property type="entry name" value="Cysteine proteinases"/>
    <property type="match status" value="1"/>
</dbReference>
<proteinExistence type="predicted"/>
<evidence type="ECO:0008006" key="3">
    <source>
        <dbReference type="Google" id="ProtNLM"/>
    </source>
</evidence>
<dbReference type="Proteomes" id="UP000828390">
    <property type="component" value="Unassembled WGS sequence"/>
</dbReference>
<evidence type="ECO:0000313" key="2">
    <source>
        <dbReference type="Proteomes" id="UP000828390"/>
    </source>
</evidence>
<name>A0A9D4DU21_DREPO</name>
<dbReference type="GO" id="GO:0005737">
    <property type="term" value="C:cytoplasm"/>
    <property type="evidence" value="ECO:0007669"/>
    <property type="project" value="TreeGrafter"/>
</dbReference>